<dbReference type="InterPro" id="IPR004827">
    <property type="entry name" value="bZIP"/>
</dbReference>
<evidence type="ECO:0000259" key="2">
    <source>
        <dbReference type="PROSITE" id="PS00036"/>
    </source>
</evidence>
<gene>
    <name evidence="3" type="ORF">KVT40_002260</name>
</gene>
<protein>
    <recommendedName>
        <fullName evidence="2">BZIP domain-containing protein</fullName>
    </recommendedName>
</protein>
<dbReference type="SUPFAM" id="SSF57959">
    <property type="entry name" value="Leucine zipper domain"/>
    <property type="match status" value="1"/>
</dbReference>
<dbReference type="Proteomes" id="UP000809789">
    <property type="component" value="Unassembled WGS sequence"/>
</dbReference>
<dbReference type="GO" id="GO:0003700">
    <property type="term" value="F:DNA-binding transcription factor activity"/>
    <property type="evidence" value="ECO:0007669"/>
    <property type="project" value="InterPro"/>
</dbReference>
<dbReference type="AlphaFoldDB" id="A0A8K0L650"/>
<dbReference type="Gene3D" id="1.20.5.170">
    <property type="match status" value="1"/>
</dbReference>
<feature type="region of interest" description="Disordered" evidence="1">
    <location>
        <begin position="231"/>
        <end position="259"/>
    </location>
</feature>
<dbReference type="CDD" id="cd14686">
    <property type="entry name" value="bZIP"/>
    <property type="match status" value="1"/>
</dbReference>
<comment type="caution">
    <text evidence="3">The sequence shown here is derived from an EMBL/GenBank/DDBJ whole genome shotgun (WGS) entry which is preliminary data.</text>
</comment>
<evidence type="ECO:0000313" key="4">
    <source>
        <dbReference type="Proteomes" id="UP000809789"/>
    </source>
</evidence>
<evidence type="ECO:0000313" key="3">
    <source>
        <dbReference type="EMBL" id="KAG8630641.1"/>
    </source>
</evidence>
<dbReference type="PROSITE" id="PS00036">
    <property type="entry name" value="BZIP_BASIC"/>
    <property type="match status" value="1"/>
</dbReference>
<name>A0A8K0L650_9PEZI</name>
<dbReference type="InterPro" id="IPR046347">
    <property type="entry name" value="bZIP_sf"/>
</dbReference>
<accession>A0A8K0L650</accession>
<sequence length="374" mass="41832">MPNFPRPLTADLQVGGIYDLDITASPIQPLQTQKNADGRLICNFPACNDRVFACSNTLSRHRREVHNMNGGPREKFFCRFPGACNRKTERAFGRKYNRDNHEKSIHKESYDTPRLLQTHQVGHSSSARDSRQAGGLPCTRCGRFHHADIHVNHESRVASNTDENFQTVNGVVEESTNIVAPSQALERKRGQNACASARSRARRKERENTLRIMVRGLQQQNKKLKEMLSSHRREQETVTHRGSSNTSADMRGGEWSHDHKKPAGDGYICSISGQNRISDGLSKSFSAIDVRTTDAPRLEQRSFTHAQQQDHTQNSAHRAAYPQHSALITKPSQNSSSVVEARTRLSSSTLPMMMQPTPHLGPLNPYAAHCLGKG</sequence>
<evidence type="ECO:0000256" key="1">
    <source>
        <dbReference type="SAM" id="MobiDB-lite"/>
    </source>
</evidence>
<dbReference type="EMBL" id="JAESVG020000002">
    <property type="protein sequence ID" value="KAG8630641.1"/>
    <property type="molecule type" value="Genomic_DNA"/>
</dbReference>
<organism evidence="3 4">
    <name type="scientific">Elsinoe batatas</name>
    <dbReference type="NCBI Taxonomy" id="2601811"/>
    <lineage>
        <taxon>Eukaryota</taxon>
        <taxon>Fungi</taxon>
        <taxon>Dikarya</taxon>
        <taxon>Ascomycota</taxon>
        <taxon>Pezizomycotina</taxon>
        <taxon>Dothideomycetes</taxon>
        <taxon>Dothideomycetidae</taxon>
        <taxon>Myriangiales</taxon>
        <taxon>Elsinoaceae</taxon>
        <taxon>Elsinoe</taxon>
    </lineage>
</organism>
<proteinExistence type="predicted"/>
<keyword evidence="4" id="KW-1185">Reference proteome</keyword>
<feature type="domain" description="BZIP" evidence="2">
    <location>
        <begin position="187"/>
        <end position="202"/>
    </location>
</feature>
<reference evidence="3" key="1">
    <citation type="submission" date="2021-07" db="EMBL/GenBank/DDBJ databases">
        <title>Elsinoe batatas strain:CRI-CJ2 Genome sequencing and assembly.</title>
        <authorList>
            <person name="Huang L."/>
        </authorList>
    </citation>
    <scope>NUCLEOTIDE SEQUENCE</scope>
    <source>
        <strain evidence="3">CRI-CJ2</strain>
    </source>
</reference>
<feature type="region of interest" description="Disordered" evidence="1">
    <location>
        <begin position="185"/>
        <end position="205"/>
    </location>
</feature>